<evidence type="ECO:0000313" key="11">
    <source>
        <dbReference type="Proteomes" id="UP000694867"/>
    </source>
</evidence>
<dbReference type="GO" id="GO:0031267">
    <property type="term" value="F:small GTPase binding"/>
    <property type="evidence" value="ECO:0007669"/>
    <property type="project" value="InterPro"/>
</dbReference>
<feature type="compositionally biased region" description="Basic and acidic residues" evidence="9">
    <location>
        <begin position="443"/>
        <end position="452"/>
    </location>
</feature>
<dbReference type="GO" id="GO:0005049">
    <property type="term" value="F:nuclear export signal receptor activity"/>
    <property type="evidence" value="ECO:0007669"/>
    <property type="project" value="InterPro"/>
</dbReference>
<keyword evidence="4" id="KW-0813">Transport</keyword>
<reference evidence="12" key="1">
    <citation type="submission" date="2025-08" db="UniProtKB">
        <authorList>
            <consortium name="RefSeq"/>
        </authorList>
    </citation>
    <scope>IDENTIFICATION</scope>
</reference>
<evidence type="ECO:0000256" key="2">
    <source>
        <dbReference type="ARBA" id="ARBA00004496"/>
    </source>
</evidence>
<dbReference type="PROSITE" id="PS50166">
    <property type="entry name" value="IMPORTIN_B_NT"/>
    <property type="match status" value="1"/>
</dbReference>
<dbReference type="GO" id="GO:0006611">
    <property type="term" value="P:protein export from nucleus"/>
    <property type="evidence" value="ECO:0007669"/>
    <property type="project" value="TreeGrafter"/>
</dbReference>
<evidence type="ECO:0000256" key="1">
    <source>
        <dbReference type="ARBA" id="ARBA00004123"/>
    </source>
</evidence>
<dbReference type="Pfam" id="PF03810">
    <property type="entry name" value="IBN_N"/>
    <property type="match status" value="1"/>
</dbReference>
<sequence length="1119" mass="126083">MNGSHQAMQELENAARTFLAPANLVSSEQRHAAEHVFLQLQKTKQPFDLCKVLLEESQVQYVQFQAASLLKSAVIREWKDLSQEQIIGLRNYLLRYLTSRENMENFVREQMVLVLAITIKRQFVDGDKDVVTNILNDLSQLIMSDEKRLQVLGCSVMTALLIEFASSTRASDVGLVWEAHLKAKKLFETTHLPRIFEFCLHVLNEASTIQQPVSVDAMYLIGKFLSLAEQILSWNFQFTMMLPRKLVNLFETQICPVLRPGFAWRGTLLKKEVPQLFFKLYDMFQEHEALGHSAILCINQLCTLNGSVFHNRVDHKEYIGWIFEGVLELISRTPVRAHVVGVTEAVAKLLMFQPTTTVAQHIDELNSLLQRITALTCHLIEMASQEEASLADDTAYSDSLDQILSTWSAICSDIAYGPVQVEEYITQIFTVYLRAHLAPPDGVKPEQQTDDREIQEDTEEDDRVKYKNQLNVIGLMGRRALSLTVPMVTQLLEARTVALQGLLEQNLVGTYQFNQVSEDLHWLIMIAGHLLSTGLIKGETNLIPSSITTYCRSQEEKVNVDNTLLALSQPSQLVTDASVDPVVRLVLAILRLCLMESRALEARLQCSPEVGRSLVWFLKLWTPVYLLPDENQYTELSKVLIACFGRDSEAGHWVLEFVLNKLKTNLVSWSSEAALLSDTCQCLMILLNSMERGSRAIKCPSIFELVRLECCGTFQNLSTAAKRDLVKGLVLAGSMLKEDKAQYFEQLLQPLQEAFTQLKTNAAFRRDYAQESVRRNVLDLIERLTGVVDGVTASNSELLIRFVLPLLPEVGALLELYHNYSDMVSACIQVFLSVACNMVSYLRKNDCSIVYSCILDIMKSYATHQTGKLTIDPSAEEAQYKDLLDLLTLLGDVLLKEVMGFLPDVAREAEDNLPNQVSVCDLAFQGLNFLLPIMTTELLRFPSLCSKYFNFVNVVGEMYRAKMCELPASLLVSIFGTIRLGVTDFTPDVANASLDFVAGFATNICQSRGQVPAIVHQLVQPFLKLILEMSLFQPLDPEITTMAGSALFPLMCCYPNLYKELVESMVSAQSDDNLKQRLAEAFSQLTETVQMIPDRGNRLKFRNAFDAFISRVRGFLCVK</sequence>
<evidence type="ECO:0000259" key="10">
    <source>
        <dbReference type="PROSITE" id="PS50166"/>
    </source>
</evidence>
<protein>
    <recommendedName>
        <fullName evidence="8">Exportin-4</fullName>
    </recommendedName>
</protein>
<dbReference type="Gene3D" id="1.25.10.10">
    <property type="entry name" value="Leucine-rich Repeat Variant"/>
    <property type="match status" value="2"/>
</dbReference>
<dbReference type="GeneID" id="100907471"/>
<dbReference type="InterPro" id="IPR011989">
    <property type="entry name" value="ARM-like"/>
</dbReference>
<dbReference type="SUPFAM" id="SSF48371">
    <property type="entry name" value="ARM repeat"/>
    <property type="match status" value="1"/>
</dbReference>
<organism evidence="11 12">
    <name type="scientific">Galendromus occidentalis</name>
    <name type="common">western predatory mite</name>
    <dbReference type="NCBI Taxonomy" id="34638"/>
    <lineage>
        <taxon>Eukaryota</taxon>
        <taxon>Metazoa</taxon>
        <taxon>Ecdysozoa</taxon>
        <taxon>Arthropoda</taxon>
        <taxon>Chelicerata</taxon>
        <taxon>Arachnida</taxon>
        <taxon>Acari</taxon>
        <taxon>Parasitiformes</taxon>
        <taxon>Mesostigmata</taxon>
        <taxon>Gamasina</taxon>
        <taxon>Phytoseioidea</taxon>
        <taxon>Phytoseiidae</taxon>
        <taxon>Typhlodrominae</taxon>
        <taxon>Galendromus</taxon>
    </lineage>
</organism>
<keyword evidence="11" id="KW-1185">Reference proteome</keyword>
<dbReference type="InterPro" id="IPR016024">
    <property type="entry name" value="ARM-type_fold"/>
</dbReference>
<evidence type="ECO:0000313" key="12">
    <source>
        <dbReference type="RefSeq" id="XP_003746722.1"/>
    </source>
</evidence>
<dbReference type="PANTHER" id="PTHR12596:SF1">
    <property type="entry name" value="EXPORTIN-4"/>
    <property type="match status" value="1"/>
</dbReference>
<dbReference type="AlphaFoldDB" id="A0AAJ6QWW2"/>
<evidence type="ECO:0000256" key="5">
    <source>
        <dbReference type="ARBA" id="ARBA00022490"/>
    </source>
</evidence>
<accession>A0AAJ6QWW2</accession>
<evidence type="ECO:0000256" key="8">
    <source>
        <dbReference type="ARBA" id="ARBA00040444"/>
    </source>
</evidence>
<dbReference type="PANTHER" id="PTHR12596">
    <property type="entry name" value="EXPORTIN 4,7-RELATED"/>
    <property type="match status" value="1"/>
</dbReference>
<dbReference type="KEGG" id="goe:100907471"/>
<dbReference type="GO" id="GO:0005643">
    <property type="term" value="C:nuclear pore"/>
    <property type="evidence" value="ECO:0007669"/>
    <property type="project" value="TreeGrafter"/>
</dbReference>
<comment type="similarity">
    <text evidence="3">Belongs to the exportin family.</text>
</comment>
<feature type="domain" description="Importin N-terminal" evidence="10">
    <location>
        <begin position="49"/>
        <end position="99"/>
    </location>
</feature>
<comment type="subcellular location">
    <subcellularLocation>
        <location evidence="2">Cytoplasm</location>
    </subcellularLocation>
    <subcellularLocation>
        <location evidence="1">Nucleus</location>
    </subcellularLocation>
</comment>
<feature type="region of interest" description="Disordered" evidence="9">
    <location>
        <begin position="440"/>
        <end position="461"/>
    </location>
</feature>
<dbReference type="InterPro" id="IPR001494">
    <property type="entry name" value="Importin-beta_N"/>
</dbReference>
<evidence type="ECO:0000256" key="7">
    <source>
        <dbReference type="ARBA" id="ARBA00023242"/>
    </source>
</evidence>
<dbReference type="Proteomes" id="UP000694867">
    <property type="component" value="Unplaced"/>
</dbReference>
<evidence type="ECO:0000256" key="6">
    <source>
        <dbReference type="ARBA" id="ARBA00022927"/>
    </source>
</evidence>
<keyword evidence="7" id="KW-0539">Nucleus</keyword>
<dbReference type="GO" id="GO:0005737">
    <property type="term" value="C:cytoplasm"/>
    <property type="evidence" value="ECO:0007669"/>
    <property type="project" value="UniProtKB-SubCell"/>
</dbReference>
<dbReference type="RefSeq" id="XP_003746722.1">
    <property type="nucleotide sequence ID" value="XM_003746674.1"/>
</dbReference>
<dbReference type="InterPro" id="IPR044189">
    <property type="entry name" value="XPO4/7-like"/>
</dbReference>
<evidence type="ECO:0000256" key="9">
    <source>
        <dbReference type="SAM" id="MobiDB-lite"/>
    </source>
</evidence>
<name>A0AAJ6QWW2_9ACAR</name>
<evidence type="ECO:0000256" key="3">
    <source>
        <dbReference type="ARBA" id="ARBA00009466"/>
    </source>
</evidence>
<gene>
    <name evidence="12" type="primary">LOC100907471</name>
</gene>
<keyword evidence="5" id="KW-0963">Cytoplasm</keyword>
<evidence type="ECO:0000256" key="4">
    <source>
        <dbReference type="ARBA" id="ARBA00022448"/>
    </source>
</evidence>
<keyword evidence="6" id="KW-0653">Protein transport</keyword>
<proteinExistence type="inferred from homology"/>